<evidence type="ECO:0000313" key="2">
    <source>
        <dbReference type="EMBL" id="MBN7771355.1"/>
    </source>
</evidence>
<dbReference type="InterPro" id="IPR003774">
    <property type="entry name" value="AlgH-like"/>
</dbReference>
<name>A0ABS3BJ36_9GAMM</name>
<dbReference type="Pfam" id="PF02622">
    <property type="entry name" value="DUF179"/>
    <property type="match status" value="1"/>
</dbReference>
<organism evidence="2 3">
    <name type="scientific">Marinobacter daepoensis</name>
    <dbReference type="NCBI Taxonomy" id="262077"/>
    <lineage>
        <taxon>Bacteria</taxon>
        <taxon>Pseudomonadati</taxon>
        <taxon>Pseudomonadota</taxon>
        <taxon>Gammaproteobacteria</taxon>
        <taxon>Pseudomonadales</taxon>
        <taxon>Marinobacteraceae</taxon>
        <taxon>Marinobacter</taxon>
    </lineage>
</organism>
<keyword evidence="3" id="KW-1185">Reference proteome</keyword>
<proteinExistence type="inferred from homology"/>
<reference evidence="2 3" key="1">
    <citation type="submission" date="2021-02" db="EMBL/GenBank/DDBJ databases">
        <title>PHA producing bacteria isolated from coastal sediment in Guangdong, Shenzhen.</title>
        <authorList>
            <person name="Zheng W."/>
            <person name="Yu S."/>
            <person name="Huang Y."/>
        </authorList>
    </citation>
    <scope>NUCLEOTIDE SEQUENCE [LARGE SCALE GENOMIC DNA]</scope>
    <source>
        <strain evidence="2 3">TN21-5</strain>
    </source>
</reference>
<evidence type="ECO:0000256" key="1">
    <source>
        <dbReference type="ARBA" id="ARBA00009600"/>
    </source>
</evidence>
<dbReference type="PANTHER" id="PTHR30327">
    <property type="entry name" value="UNCHARACTERIZED PROTEIN YQGE"/>
    <property type="match status" value="1"/>
</dbReference>
<comment type="caution">
    <text evidence="2">The sequence shown here is derived from an EMBL/GenBank/DDBJ whole genome shotgun (WGS) entry which is preliminary data.</text>
</comment>
<dbReference type="Proteomes" id="UP000664344">
    <property type="component" value="Unassembled WGS sequence"/>
</dbReference>
<sequence>MTGFLTDSLLIANPAISDNPKFENIAGKAVYIIEHSDKGAVGVSLNQNYSKRLEELAETLPLLGNLSEDRLVTKNKVIAGGPLFMDRPWLLSRNPKRYQSTIGNDCLRLNFDQEAFQSCTPDHLPCCSIGTFGWGPRQLEQELAHSLWHHFPSTLDVLESIPFDASVVGAADLLALMKYSDPTPRKAKSRFLSW</sequence>
<dbReference type="Gene3D" id="3.40.1740.10">
    <property type="entry name" value="VC0467-like"/>
    <property type="match status" value="1"/>
</dbReference>
<dbReference type="SUPFAM" id="SSF143456">
    <property type="entry name" value="VC0467-like"/>
    <property type="match status" value="1"/>
</dbReference>
<dbReference type="PANTHER" id="PTHR30327:SF1">
    <property type="entry name" value="UPF0301 PROTEIN YQGE"/>
    <property type="match status" value="1"/>
</dbReference>
<dbReference type="EMBL" id="JAFKDB010000020">
    <property type="protein sequence ID" value="MBN7771355.1"/>
    <property type="molecule type" value="Genomic_DNA"/>
</dbReference>
<accession>A0ABS3BJ36</accession>
<evidence type="ECO:0000313" key="3">
    <source>
        <dbReference type="Proteomes" id="UP000664344"/>
    </source>
</evidence>
<gene>
    <name evidence="2" type="ORF">JYP53_15720</name>
</gene>
<comment type="similarity">
    <text evidence="1">Belongs to the UPF0301 (AlgH) family.</text>
</comment>
<dbReference type="RefSeq" id="WP_206558183.1">
    <property type="nucleotide sequence ID" value="NZ_JAFKDB010000020.1"/>
</dbReference>
<protein>
    <submittedName>
        <fullName evidence="2">YqgE/AlgH family protein</fullName>
    </submittedName>
</protein>